<dbReference type="InterPro" id="IPR053151">
    <property type="entry name" value="RNase_H-like"/>
</dbReference>
<dbReference type="GO" id="GO:0003676">
    <property type="term" value="F:nucleic acid binding"/>
    <property type="evidence" value="ECO:0007669"/>
    <property type="project" value="InterPro"/>
</dbReference>
<evidence type="ECO:0000259" key="1">
    <source>
        <dbReference type="PROSITE" id="PS50879"/>
    </source>
</evidence>
<organism evidence="2 3">
    <name type="scientific">candidate division WWE3 bacterium</name>
    <dbReference type="NCBI Taxonomy" id="2053526"/>
    <lineage>
        <taxon>Bacteria</taxon>
        <taxon>Katanobacteria</taxon>
    </lineage>
</organism>
<accession>A0A656PM40</accession>
<reference evidence="2 3" key="1">
    <citation type="journal article" date="2018" name="Nat. Biotechnol.">
        <title>A standardized bacterial taxonomy based on genome phylogeny substantially revises the tree of life.</title>
        <authorList>
            <person name="Parks D.H."/>
            <person name="Chuvochina M."/>
            <person name="Waite D.W."/>
            <person name="Rinke C."/>
            <person name="Skarshewski A."/>
            <person name="Chaumeil P.A."/>
            <person name="Hugenholtz P."/>
        </authorList>
    </citation>
    <scope>NUCLEOTIDE SEQUENCE [LARGE SCALE GENOMIC DNA]</scope>
    <source>
        <strain evidence="2">UBA12021</strain>
    </source>
</reference>
<dbReference type="PANTHER" id="PTHR47723:SF24">
    <property type="entry name" value="RNASE H TYPE-1 DOMAIN-CONTAINING PROTEIN"/>
    <property type="match status" value="1"/>
</dbReference>
<evidence type="ECO:0000313" key="3">
    <source>
        <dbReference type="Proteomes" id="UP000262056"/>
    </source>
</evidence>
<sequence length="139" mass="15854">MRYVMNTDGGARGNPGPSGIGIVIRDEKKEKVFEMGTYIGKATNNQAEYTALIEGLKAALERNITQLDCRLDSELIVKQMRREYKVKNADLKVLWQTAEDLASKFKEIEFNHVLRENNQDADLLVNKALDAYQYSPKDR</sequence>
<dbReference type="PROSITE" id="PS50879">
    <property type="entry name" value="RNASE_H_1"/>
    <property type="match status" value="1"/>
</dbReference>
<feature type="domain" description="RNase H type-1" evidence="1">
    <location>
        <begin position="1"/>
        <end position="130"/>
    </location>
</feature>
<dbReference type="AlphaFoldDB" id="A0A656PM40"/>
<protein>
    <submittedName>
        <fullName evidence="2">Ribonuclease H</fullName>
    </submittedName>
</protein>
<proteinExistence type="predicted"/>
<dbReference type="Proteomes" id="UP000262056">
    <property type="component" value="Unassembled WGS sequence"/>
</dbReference>
<dbReference type="Gene3D" id="3.30.420.10">
    <property type="entry name" value="Ribonuclease H-like superfamily/Ribonuclease H"/>
    <property type="match status" value="1"/>
</dbReference>
<dbReference type="InterPro" id="IPR012337">
    <property type="entry name" value="RNaseH-like_sf"/>
</dbReference>
<dbReference type="FunFam" id="3.30.420.10:FF:000076">
    <property type="entry name" value="RBR-type E3 ubiquitin transferase"/>
    <property type="match status" value="1"/>
</dbReference>
<dbReference type="Pfam" id="PF13456">
    <property type="entry name" value="RVT_3"/>
    <property type="match status" value="1"/>
</dbReference>
<name>A0A656PM40_UNCKA</name>
<gene>
    <name evidence="2" type="ORF">DIU24_02015</name>
</gene>
<dbReference type="PANTHER" id="PTHR47723">
    <property type="entry name" value="OS05G0353850 PROTEIN"/>
    <property type="match status" value="1"/>
</dbReference>
<dbReference type="EMBL" id="DQFB01000003">
    <property type="protein sequence ID" value="HCQ40469.1"/>
    <property type="molecule type" value="Genomic_DNA"/>
</dbReference>
<dbReference type="InterPro" id="IPR002156">
    <property type="entry name" value="RNaseH_domain"/>
</dbReference>
<dbReference type="GO" id="GO:0004523">
    <property type="term" value="F:RNA-DNA hybrid ribonuclease activity"/>
    <property type="evidence" value="ECO:0007669"/>
    <property type="project" value="InterPro"/>
</dbReference>
<evidence type="ECO:0000313" key="2">
    <source>
        <dbReference type="EMBL" id="HCQ40469.1"/>
    </source>
</evidence>
<dbReference type="InterPro" id="IPR036397">
    <property type="entry name" value="RNaseH_sf"/>
</dbReference>
<dbReference type="CDD" id="cd09279">
    <property type="entry name" value="RNase_HI_like"/>
    <property type="match status" value="1"/>
</dbReference>
<comment type="caution">
    <text evidence="2">The sequence shown here is derived from an EMBL/GenBank/DDBJ whole genome shotgun (WGS) entry which is preliminary data.</text>
</comment>
<dbReference type="SUPFAM" id="SSF53098">
    <property type="entry name" value="Ribonuclease H-like"/>
    <property type="match status" value="1"/>
</dbReference>